<gene>
    <name evidence="1" type="ORF">VTJ49DRAFT_3976</name>
</gene>
<sequence>MAFTGGAKEGYSGRVCMNTAIGMLGFLFASLSEGLYVTSSSQYPTGCCPCHRLSAMERKHWMHELQNTLPTSGSAVTANPSALIYLSLKARSWPVGESV</sequence>
<proteinExistence type="predicted"/>
<accession>A0ABR3V8D2</accession>
<evidence type="ECO:0000313" key="1">
    <source>
        <dbReference type="EMBL" id="KAL1837333.1"/>
    </source>
</evidence>
<keyword evidence="2" id="KW-1185">Reference proteome</keyword>
<dbReference type="EMBL" id="JAZGSY010000305">
    <property type="protein sequence ID" value="KAL1837333.1"/>
    <property type="molecule type" value="Genomic_DNA"/>
</dbReference>
<protein>
    <submittedName>
        <fullName evidence="1">Uncharacterized protein</fullName>
    </submittedName>
</protein>
<reference evidence="1 2" key="1">
    <citation type="journal article" date="2024" name="Commun. Biol.">
        <title>Comparative genomic analysis of thermophilic fungi reveals convergent evolutionary adaptations and gene losses.</title>
        <authorList>
            <person name="Steindorff A.S."/>
            <person name="Aguilar-Pontes M.V."/>
            <person name="Robinson A.J."/>
            <person name="Andreopoulos B."/>
            <person name="LaButti K."/>
            <person name="Kuo A."/>
            <person name="Mondo S."/>
            <person name="Riley R."/>
            <person name="Otillar R."/>
            <person name="Haridas S."/>
            <person name="Lipzen A."/>
            <person name="Grimwood J."/>
            <person name="Schmutz J."/>
            <person name="Clum A."/>
            <person name="Reid I.D."/>
            <person name="Moisan M.C."/>
            <person name="Butler G."/>
            <person name="Nguyen T.T.M."/>
            <person name="Dewar K."/>
            <person name="Conant G."/>
            <person name="Drula E."/>
            <person name="Henrissat B."/>
            <person name="Hansel C."/>
            <person name="Singer S."/>
            <person name="Hutchinson M.I."/>
            <person name="de Vries R.P."/>
            <person name="Natvig D.O."/>
            <person name="Powell A.J."/>
            <person name="Tsang A."/>
            <person name="Grigoriev I.V."/>
        </authorList>
    </citation>
    <scope>NUCLEOTIDE SEQUENCE [LARGE SCALE GENOMIC DNA]</scope>
    <source>
        <strain evidence="1 2">CBS 620.91</strain>
    </source>
</reference>
<dbReference type="Proteomes" id="UP001583172">
    <property type="component" value="Unassembled WGS sequence"/>
</dbReference>
<name>A0ABR3V8D2_HUMIN</name>
<comment type="caution">
    <text evidence="1">The sequence shown here is derived from an EMBL/GenBank/DDBJ whole genome shotgun (WGS) entry which is preliminary data.</text>
</comment>
<evidence type="ECO:0000313" key="2">
    <source>
        <dbReference type="Proteomes" id="UP001583172"/>
    </source>
</evidence>
<organism evidence="1 2">
    <name type="scientific">Humicola insolens</name>
    <name type="common">Soft-rot fungus</name>
    <dbReference type="NCBI Taxonomy" id="85995"/>
    <lineage>
        <taxon>Eukaryota</taxon>
        <taxon>Fungi</taxon>
        <taxon>Dikarya</taxon>
        <taxon>Ascomycota</taxon>
        <taxon>Pezizomycotina</taxon>
        <taxon>Sordariomycetes</taxon>
        <taxon>Sordariomycetidae</taxon>
        <taxon>Sordariales</taxon>
        <taxon>Chaetomiaceae</taxon>
        <taxon>Mycothermus</taxon>
    </lineage>
</organism>